<evidence type="ECO:0000313" key="2">
    <source>
        <dbReference type="Proteomes" id="UP000005237"/>
    </source>
</evidence>
<proteinExistence type="predicted"/>
<keyword evidence="2" id="KW-1185">Reference proteome</keyword>
<dbReference type="EnsemblMetazoa" id="CJA40983.1">
    <property type="protein sequence ID" value="CJA40983.1"/>
    <property type="gene ID" value="WBGene00216831"/>
</dbReference>
<protein>
    <submittedName>
        <fullName evidence="1">Uncharacterized protein</fullName>
    </submittedName>
</protein>
<dbReference type="AlphaFoldDB" id="A0A8R1ESI0"/>
<reference evidence="2" key="1">
    <citation type="submission" date="2010-08" db="EMBL/GenBank/DDBJ databases">
        <authorList>
            <consortium name="Caenorhabditis japonica Sequencing Consortium"/>
            <person name="Wilson R.K."/>
        </authorList>
    </citation>
    <scope>NUCLEOTIDE SEQUENCE [LARGE SCALE GENOMIC DNA]</scope>
    <source>
        <strain evidence="2">DF5081</strain>
    </source>
</reference>
<reference evidence="1" key="2">
    <citation type="submission" date="2022-06" db="UniProtKB">
        <authorList>
            <consortium name="EnsemblMetazoa"/>
        </authorList>
    </citation>
    <scope>IDENTIFICATION</scope>
    <source>
        <strain evidence="1">DF5081</strain>
    </source>
</reference>
<dbReference type="Proteomes" id="UP000005237">
    <property type="component" value="Unassembled WGS sequence"/>
</dbReference>
<organism evidence="1 2">
    <name type="scientific">Caenorhabditis japonica</name>
    <dbReference type="NCBI Taxonomy" id="281687"/>
    <lineage>
        <taxon>Eukaryota</taxon>
        <taxon>Metazoa</taxon>
        <taxon>Ecdysozoa</taxon>
        <taxon>Nematoda</taxon>
        <taxon>Chromadorea</taxon>
        <taxon>Rhabditida</taxon>
        <taxon>Rhabditina</taxon>
        <taxon>Rhabditomorpha</taxon>
        <taxon>Rhabditoidea</taxon>
        <taxon>Rhabditidae</taxon>
        <taxon>Peloderinae</taxon>
        <taxon>Caenorhabditis</taxon>
    </lineage>
</organism>
<sequence length="106" mass="12400">MLRSAEYETVDEIKMYLGGRDIRAPEALHHTYRFPCQEERRNLSPIHEGLFLLLDLAPTQITGRGFLFSCCNSIENTITYNTPYLTTILLKFLSQVFTRKSDKRQR</sequence>
<accession>A0A8R1ESI0</accession>
<evidence type="ECO:0000313" key="1">
    <source>
        <dbReference type="EnsemblMetazoa" id="CJA40983.1"/>
    </source>
</evidence>
<name>A0A8R1ESI0_CAEJA</name>